<sequence length="222" mass="24782">MKVSIARPIIELFPDIAVYGLLVKGINNKLIKPVDFGNIGDIDQAIFKSEIEKWSGIYNAFSHPKKARVSIKYLLDVFLKGKLKKINPIVDIYNYASLISMCPIGGEDVNKLGKGHLNLSVASGKETFTPFNSSVIENPFPKEVIWGINDDVVVCRSMNFIESNDYKITEDTNNILFIIEKPLPTLNGDPMKAFSFIKEQSSNINTNVIEFTLTAQNTSVSF</sequence>
<dbReference type="RefSeq" id="WP_045957309.1">
    <property type="nucleotide sequence ID" value="NZ_FO704551.1"/>
</dbReference>
<dbReference type="Gene3D" id="3.50.40.10">
    <property type="entry name" value="Phenylalanyl-trna Synthetase, Chain B, domain 3"/>
    <property type="match status" value="1"/>
</dbReference>
<dbReference type="SUPFAM" id="SSF56037">
    <property type="entry name" value="PheT/TilS domain"/>
    <property type="match status" value="1"/>
</dbReference>
<dbReference type="GO" id="GO:0003723">
    <property type="term" value="F:RNA binding"/>
    <property type="evidence" value="ECO:0007669"/>
    <property type="project" value="InterPro"/>
</dbReference>
<dbReference type="PANTHER" id="PTHR39209:SF2">
    <property type="entry name" value="CYTOPLASMIC PROTEIN"/>
    <property type="match status" value="1"/>
</dbReference>
<dbReference type="KEGG" id="xpo:XPG1_0060"/>
<dbReference type="STRING" id="1354304.XPG1_0060"/>
<organism evidence="2 3">
    <name type="scientific">Xenorhabdus poinarii G6</name>
    <dbReference type="NCBI Taxonomy" id="1354304"/>
    <lineage>
        <taxon>Bacteria</taxon>
        <taxon>Pseudomonadati</taxon>
        <taxon>Pseudomonadota</taxon>
        <taxon>Gammaproteobacteria</taxon>
        <taxon>Enterobacterales</taxon>
        <taxon>Morganellaceae</taxon>
        <taxon>Xenorhabdus</taxon>
    </lineage>
</organism>
<dbReference type="AlphaFoldDB" id="A0A068R0V8"/>
<dbReference type="Pfam" id="PF03483">
    <property type="entry name" value="B3_4"/>
    <property type="match status" value="1"/>
</dbReference>
<protein>
    <recommendedName>
        <fullName evidence="1">B3/B4 tRNA-binding domain-containing protein</fullName>
    </recommendedName>
</protein>
<evidence type="ECO:0000313" key="2">
    <source>
        <dbReference type="EMBL" id="CDG19715.1"/>
    </source>
</evidence>
<evidence type="ECO:0000313" key="3">
    <source>
        <dbReference type="Proteomes" id="UP000032735"/>
    </source>
</evidence>
<dbReference type="EMBL" id="FO704551">
    <property type="protein sequence ID" value="CDG19715.1"/>
    <property type="molecule type" value="Genomic_DNA"/>
</dbReference>
<dbReference type="PANTHER" id="PTHR39209">
    <property type="match status" value="1"/>
</dbReference>
<reference evidence="2 3" key="1">
    <citation type="submission" date="2013-07" db="EMBL/GenBank/DDBJ databases">
        <authorList>
            <person name="Genoscope - CEA"/>
        </authorList>
    </citation>
    <scope>NUCLEOTIDE SEQUENCE [LARGE SCALE GENOMIC DNA]</scope>
    <source>
        <strain evidence="2 3">G6</strain>
    </source>
</reference>
<feature type="domain" description="B3/B4 tRNA-binding" evidence="1">
    <location>
        <begin position="52"/>
        <end position="202"/>
    </location>
</feature>
<proteinExistence type="predicted"/>
<dbReference type="InterPro" id="IPR005146">
    <property type="entry name" value="B3/B4_tRNA-bd"/>
</dbReference>
<keyword evidence="3" id="KW-1185">Reference proteome</keyword>
<dbReference type="GO" id="GO:0004826">
    <property type="term" value="F:phenylalanine-tRNA ligase activity"/>
    <property type="evidence" value="ECO:0007669"/>
    <property type="project" value="InterPro"/>
</dbReference>
<dbReference type="InterPro" id="IPR020825">
    <property type="entry name" value="Phe-tRNA_synthase-like_B3/B4"/>
</dbReference>
<gene>
    <name evidence="2" type="ORF">XPG1_0060</name>
</gene>
<dbReference type="OrthoDB" id="276580at2"/>
<dbReference type="SMART" id="SM00873">
    <property type="entry name" value="B3_4"/>
    <property type="match status" value="1"/>
</dbReference>
<dbReference type="Proteomes" id="UP000032735">
    <property type="component" value="Chromosome"/>
</dbReference>
<dbReference type="HOGENOM" id="CLU_076869_1_1_6"/>
<accession>A0A068R0V8</accession>
<name>A0A068R0V8_9GAMM</name>
<evidence type="ECO:0000259" key="1">
    <source>
        <dbReference type="SMART" id="SM00873"/>
    </source>
</evidence>